<evidence type="ECO:0000256" key="2">
    <source>
        <dbReference type="ARBA" id="ARBA00005810"/>
    </source>
</evidence>
<dbReference type="SUPFAM" id="SSF55083">
    <property type="entry name" value="6-hydroxymethyl-7,8-dihydropterin pyrophosphokinase, HPPK"/>
    <property type="match status" value="2"/>
</dbReference>
<evidence type="ECO:0000256" key="13">
    <source>
        <dbReference type="SAM" id="MobiDB-lite"/>
    </source>
</evidence>
<dbReference type="CDD" id="cd00483">
    <property type="entry name" value="HPPK"/>
    <property type="match status" value="1"/>
</dbReference>
<proteinExistence type="inferred from homology"/>
<dbReference type="PANTHER" id="PTHR43071:SF1">
    <property type="entry name" value="2-AMINO-4-HYDROXY-6-HYDROXYMETHYLDIHYDROPTERIDINE PYROPHOSPHOKINASE"/>
    <property type="match status" value="1"/>
</dbReference>
<comment type="similarity">
    <text evidence="2">Belongs to the HPPK family.</text>
</comment>
<evidence type="ECO:0000256" key="11">
    <source>
        <dbReference type="ARBA" id="ARBA00029766"/>
    </source>
</evidence>
<name>A0A5K7XHG3_9BACT</name>
<evidence type="ECO:0000256" key="12">
    <source>
        <dbReference type="ARBA" id="ARBA00033413"/>
    </source>
</evidence>
<feature type="domain" description="7,8-dihydro-6-hydroxymethylpterin-pyrophosphokinase" evidence="14">
    <location>
        <begin position="89"/>
        <end position="100"/>
    </location>
</feature>
<evidence type="ECO:0000256" key="3">
    <source>
        <dbReference type="ARBA" id="ARBA00013253"/>
    </source>
</evidence>
<evidence type="ECO:0000256" key="4">
    <source>
        <dbReference type="ARBA" id="ARBA00016218"/>
    </source>
</evidence>
<comment type="pathway">
    <text evidence="1">Cofactor biosynthesis; tetrahydrofolate biosynthesis; 2-amino-4-hydroxy-6-hydroxymethyl-7,8-dihydropteridine diphosphate from 7,8-dihydroneopterin triphosphate: step 4/4.</text>
</comment>
<keyword evidence="7 15" id="KW-0418">Kinase</keyword>
<dbReference type="InterPro" id="IPR035907">
    <property type="entry name" value="Hppk_sf"/>
</dbReference>
<evidence type="ECO:0000256" key="10">
    <source>
        <dbReference type="ARBA" id="ARBA00029409"/>
    </source>
</evidence>
<protein>
    <recommendedName>
        <fullName evidence="4">2-amino-4-hydroxy-6-hydroxymethyldihydropteridine pyrophosphokinase</fullName>
        <ecNumber evidence="3">2.7.6.3</ecNumber>
    </recommendedName>
    <alternativeName>
        <fullName evidence="11">6-hydroxymethyl-7,8-dihydropterin pyrophosphokinase</fullName>
    </alternativeName>
    <alternativeName>
        <fullName evidence="12">7,8-dihydro-6-hydroxymethylpterin-pyrophosphokinase</fullName>
    </alternativeName>
</protein>
<dbReference type="Pfam" id="PF01288">
    <property type="entry name" value="HPPK"/>
    <property type="match status" value="1"/>
</dbReference>
<dbReference type="GO" id="GO:0005524">
    <property type="term" value="F:ATP binding"/>
    <property type="evidence" value="ECO:0007669"/>
    <property type="project" value="UniProtKB-KW"/>
</dbReference>
<dbReference type="UniPathway" id="UPA00077">
    <property type="reaction ID" value="UER00155"/>
</dbReference>
<dbReference type="GO" id="GO:0046654">
    <property type="term" value="P:tetrahydrofolate biosynthetic process"/>
    <property type="evidence" value="ECO:0007669"/>
    <property type="project" value="UniProtKB-UniPathway"/>
</dbReference>
<evidence type="ECO:0000256" key="9">
    <source>
        <dbReference type="ARBA" id="ARBA00022909"/>
    </source>
</evidence>
<dbReference type="Proteomes" id="UP000326837">
    <property type="component" value="Chromosome"/>
</dbReference>
<reference evidence="16" key="1">
    <citation type="submission" date="2019-10" db="EMBL/GenBank/DDBJ databases">
        <title>Lacipirellula parvula gen. nov., sp. nov., representing a lineage of planctomycetes widespread in freshwater anoxic habitats, and description of the family Lacipirellulaceae.</title>
        <authorList>
            <person name="Dedysh S.N."/>
            <person name="Kulichevskaya I.S."/>
            <person name="Beletsky A.V."/>
            <person name="Rakitin A.L."/>
            <person name="Mardanov A.V."/>
            <person name="Ivanova A.A."/>
            <person name="Saltykova V.X."/>
            <person name="Rijpstra W.I.C."/>
            <person name="Sinninghe Damste J.S."/>
            <person name="Ravin N.V."/>
        </authorList>
    </citation>
    <scope>NUCLEOTIDE SEQUENCE [LARGE SCALE GENOMIC DNA]</scope>
    <source>
        <strain evidence="16">PX69</strain>
    </source>
</reference>
<keyword evidence="6" id="KW-0547">Nucleotide-binding</keyword>
<keyword evidence="8" id="KW-0067">ATP-binding</keyword>
<evidence type="ECO:0000313" key="16">
    <source>
        <dbReference type="Proteomes" id="UP000326837"/>
    </source>
</evidence>
<keyword evidence="16" id="KW-1185">Reference proteome</keyword>
<dbReference type="PROSITE" id="PS00794">
    <property type="entry name" value="HPPK"/>
    <property type="match status" value="1"/>
</dbReference>
<dbReference type="GO" id="GO:0003848">
    <property type="term" value="F:2-amino-4-hydroxy-6-hydroxymethyldihydropteridine diphosphokinase activity"/>
    <property type="evidence" value="ECO:0007669"/>
    <property type="project" value="UniProtKB-EC"/>
</dbReference>
<dbReference type="RefSeq" id="WP_152101506.1">
    <property type="nucleotide sequence ID" value="NZ_AP021861.1"/>
</dbReference>
<organism evidence="15 16">
    <name type="scientific">Lacipirellula parvula</name>
    <dbReference type="NCBI Taxonomy" id="2650471"/>
    <lineage>
        <taxon>Bacteria</taxon>
        <taxon>Pseudomonadati</taxon>
        <taxon>Planctomycetota</taxon>
        <taxon>Planctomycetia</taxon>
        <taxon>Pirellulales</taxon>
        <taxon>Lacipirellulaceae</taxon>
        <taxon>Lacipirellula</taxon>
    </lineage>
</organism>
<dbReference type="InterPro" id="IPR000550">
    <property type="entry name" value="Hppk"/>
</dbReference>
<gene>
    <name evidence="15" type="ORF">PLANPX_5932</name>
</gene>
<dbReference type="AlphaFoldDB" id="A0A5K7XHG3"/>
<keyword evidence="9" id="KW-0289">Folate biosynthesis</keyword>
<feature type="region of interest" description="Disordered" evidence="13">
    <location>
        <begin position="132"/>
        <end position="153"/>
    </location>
</feature>
<dbReference type="Gene3D" id="3.30.70.560">
    <property type="entry name" value="7,8-Dihydro-6-hydroxymethylpterin-pyrophosphokinase HPPK"/>
    <property type="match status" value="1"/>
</dbReference>
<evidence type="ECO:0000259" key="14">
    <source>
        <dbReference type="PROSITE" id="PS00794"/>
    </source>
</evidence>
<dbReference type="PANTHER" id="PTHR43071">
    <property type="entry name" value="2-AMINO-4-HYDROXY-6-HYDROXYMETHYLDIHYDROPTERIDINE PYROPHOSPHOKINASE"/>
    <property type="match status" value="1"/>
</dbReference>
<evidence type="ECO:0000256" key="1">
    <source>
        <dbReference type="ARBA" id="ARBA00005051"/>
    </source>
</evidence>
<dbReference type="EC" id="2.7.6.3" evidence="3"/>
<evidence type="ECO:0000256" key="8">
    <source>
        <dbReference type="ARBA" id="ARBA00022840"/>
    </source>
</evidence>
<evidence type="ECO:0000256" key="5">
    <source>
        <dbReference type="ARBA" id="ARBA00022679"/>
    </source>
</evidence>
<dbReference type="KEGG" id="lpav:PLANPX_5932"/>
<dbReference type="EMBL" id="AP021861">
    <property type="protein sequence ID" value="BBO36320.1"/>
    <property type="molecule type" value="Genomic_DNA"/>
</dbReference>
<evidence type="ECO:0000313" key="15">
    <source>
        <dbReference type="EMBL" id="BBO36320.1"/>
    </source>
</evidence>
<dbReference type="GO" id="GO:0016301">
    <property type="term" value="F:kinase activity"/>
    <property type="evidence" value="ECO:0007669"/>
    <property type="project" value="UniProtKB-KW"/>
</dbReference>
<evidence type="ECO:0000256" key="6">
    <source>
        <dbReference type="ARBA" id="ARBA00022741"/>
    </source>
</evidence>
<dbReference type="GO" id="GO:0046656">
    <property type="term" value="P:folic acid biosynthetic process"/>
    <property type="evidence" value="ECO:0007669"/>
    <property type="project" value="UniProtKB-KW"/>
</dbReference>
<dbReference type="NCBIfam" id="TIGR01498">
    <property type="entry name" value="folK"/>
    <property type="match status" value="1"/>
</dbReference>
<evidence type="ECO:0000256" key="7">
    <source>
        <dbReference type="ARBA" id="ARBA00022777"/>
    </source>
</evidence>
<feature type="region of interest" description="Disordered" evidence="13">
    <location>
        <begin position="286"/>
        <end position="308"/>
    </location>
</feature>
<comment type="function">
    <text evidence="10">Catalyzes the transfer of pyrophosphate from adenosine triphosphate (ATP) to 6-hydroxymethyl-7,8-dihydropterin, an enzymatic step in folate biosynthesis pathway.</text>
</comment>
<accession>A0A5K7XHG3</accession>
<keyword evidence="5 15" id="KW-0808">Transferase</keyword>
<feature type="compositionally biased region" description="Polar residues" evidence="13">
    <location>
        <begin position="286"/>
        <end position="296"/>
    </location>
</feature>
<sequence length="354" mass="37566">MAHALVALGANLGDRARQLGGALDEFARLPESQLIRRSGWFETPPIGGPTGQGAFLNGAALLETSLAPTALLAALQRIEDALGRVRTERWGARVIDLDLLLYDQFVSSQQHSLLSGSLPLEGRVGEGVERWYPLQSPLPSPPPQGEGTSESLVARSLDGSQVSEIRRPPCHADNLIVPHPRMAFRRFVLEPAAAVAPGMIHPPSGWTVAALLRQLQHGTDVAAVIADSEQQAEAWAERLRAHFRNAFAASPGALALPQIVTWAAYRAGADESRRRRPKLILNFSSASTAAGESPTQPARPAFHAGAGSRRMPNLPTGGPVAWISQLGAADPMTEAAAAIQAVWPELAAVAPPSD</sequence>